<dbReference type="AlphaFoldDB" id="A0A0C1C501"/>
<protein>
    <submittedName>
        <fullName evidence="1">Uncharacterized protein</fullName>
    </submittedName>
</protein>
<proteinExistence type="predicted"/>
<organism evidence="1 2">
    <name type="scientific">Parachlamydia acanthamoebae</name>
    <dbReference type="NCBI Taxonomy" id="83552"/>
    <lineage>
        <taxon>Bacteria</taxon>
        <taxon>Pseudomonadati</taxon>
        <taxon>Chlamydiota</taxon>
        <taxon>Chlamydiia</taxon>
        <taxon>Parachlamydiales</taxon>
        <taxon>Parachlamydiaceae</taxon>
        <taxon>Parachlamydia</taxon>
    </lineage>
</organism>
<dbReference type="Proteomes" id="UP000031307">
    <property type="component" value="Unassembled WGS sequence"/>
</dbReference>
<sequence length="78" mass="9107">MMTQKGEHTWDLVVRYHQCPKCGAIIENREDFKYRLGHYEKDLECPRCHHAFTLVKNVSLKMGPFIGEGGAVEVDWKE</sequence>
<comment type="caution">
    <text evidence="1">The sequence shown here is derived from an EMBL/GenBank/DDBJ whole genome shotgun (WGS) entry which is preliminary data.</text>
</comment>
<name>A0A0C1C501_9BACT</name>
<reference evidence="1 2" key="1">
    <citation type="journal article" date="2014" name="Mol. Biol. Evol.">
        <title>Massive expansion of Ubiquitination-related gene families within the Chlamydiae.</title>
        <authorList>
            <person name="Domman D."/>
            <person name="Collingro A."/>
            <person name="Lagkouvardos I."/>
            <person name="Gehre L."/>
            <person name="Weinmaier T."/>
            <person name="Rattei T."/>
            <person name="Subtil A."/>
            <person name="Horn M."/>
        </authorList>
    </citation>
    <scope>NUCLEOTIDE SEQUENCE [LARGE SCALE GENOMIC DNA]</scope>
    <source>
        <strain evidence="1 2">OEW1</strain>
    </source>
</reference>
<evidence type="ECO:0000313" key="2">
    <source>
        <dbReference type="Proteomes" id="UP000031307"/>
    </source>
</evidence>
<dbReference type="EMBL" id="JSAM01000123">
    <property type="protein sequence ID" value="KIA76305.1"/>
    <property type="molecule type" value="Genomic_DNA"/>
</dbReference>
<accession>A0A0C1C501</accession>
<dbReference type="PATRIC" id="fig|83552.4.peg.2589"/>
<gene>
    <name evidence="1" type="ORF">DB43_AM00200</name>
</gene>
<evidence type="ECO:0000313" key="1">
    <source>
        <dbReference type="EMBL" id="KIA76305.1"/>
    </source>
</evidence>